<evidence type="ECO:0000256" key="4">
    <source>
        <dbReference type="ARBA" id="ARBA00022741"/>
    </source>
</evidence>
<evidence type="ECO:0000256" key="10">
    <source>
        <dbReference type="HAMAP-Rule" id="MF_02019"/>
    </source>
</evidence>
<evidence type="ECO:0000256" key="7">
    <source>
        <dbReference type="ARBA" id="ARBA00022984"/>
    </source>
</evidence>
<feature type="domain" description="Mur ligase central" evidence="13">
    <location>
        <begin position="114"/>
        <end position="232"/>
    </location>
</feature>
<feature type="domain" description="Mur ligase C-terminal" evidence="12">
    <location>
        <begin position="300"/>
        <end position="383"/>
    </location>
</feature>
<dbReference type="GO" id="GO:0009252">
    <property type="term" value="P:peptidoglycan biosynthetic process"/>
    <property type="evidence" value="ECO:0007669"/>
    <property type="project" value="UniProtKB-UniRule"/>
</dbReference>
<keyword evidence="9 10" id="KW-0961">Cell wall biogenesis/degradation</keyword>
<dbReference type="InterPro" id="IPR004101">
    <property type="entry name" value="Mur_ligase_C"/>
</dbReference>
<evidence type="ECO:0000259" key="13">
    <source>
        <dbReference type="Pfam" id="PF08245"/>
    </source>
</evidence>
<comment type="subcellular location">
    <subcellularLocation>
        <location evidence="10">Cytoplasm</location>
    </subcellularLocation>
</comment>
<dbReference type="Pfam" id="PF01225">
    <property type="entry name" value="Mur_ligase"/>
    <property type="match status" value="1"/>
</dbReference>
<dbReference type="PANTHER" id="PTHR43024">
    <property type="entry name" value="UDP-N-ACETYLMURAMOYL-TRIPEPTIDE--D-ALANYL-D-ALANINE LIGASE"/>
    <property type="match status" value="1"/>
</dbReference>
<evidence type="ECO:0000259" key="12">
    <source>
        <dbReference type="Pfam" id="PF02875"/>
    </source>
</evidence>
<protein>
    <recommendedName>
        <fullName evidence="10">UDP-N-acetylmuramoyl-tripeptide--D-alanyl-D-alanine ligase</fullName>
        <ecNumber evidence="10">6.3.2.10</ecNumber>
    </recommendedName>
    <alternativeName>
        <fullName evidence="10">D-alanyl-D-alanine-adding enzyme</fullName>
    </alternativeName>
</protein>
<dbReference type="InterPro" id="IPR036615">
    <property type="entry name" value="Mur_ligase_C_dom_sf"/>
</dbReference>
<dbReference type="Proteomes" id="UP000541810">
    <property type="component" value="Unassembled WGS sequence"/>
</dbReference>
<dbReference type="GO" id="GO:0008360">
    <property type="term" value="P:regulation of cell shape"/>
    <property type="evidence" value="ECO:0007669"/>
    <property type="project" value="UniProtKB-KW"/>
</dbReference>
<dbReference type="PANTHER" id="PTHR43024:SF1">
    <property type="entry name" value="UDP-N-ACETYLMURAMOYL-TRIPEPTIDE--D-ALANYL-D-ALANINE LIGASE"/>
    <property type="match status" value="1"/>
</dbReference>
<dbReference type="GO" id="GO:0047480">
    <property type="term" value="F:UDP-N-acetylmuramoyl-tripeptide-D-alanyl-D-alanine ligase activity"/>
    <property type="evidence" value="ECO:0007669"/>
    <property type="project" value="UniProtKB-UniRule"/>
</dbReference>
<keyword evidence="1 10" id="KW-0963">Cytoplasm</keyword>
<dbReference type="GO" id="GO:0005737">
    <property type="term" value="C:cytoplasm"/>
    <property type="evidence" value="ECO:0007669"/>
    <property type="project" value="UniProtKB-SubCell"/>
</dbReference>
<reference evidence="14 15" key="1">
    <citation type="submission" date="2020-08" db="EMBL/GenBank/DDBJ databases">
        <title>Genomic Encyclopedia of Type Strains, Phase IV (KMG-IV): sequencing the most valuable type-strain genomes for metagenomic binning, comparative biology and taxonomic classification.</title>
        <authorList>
            <person name="Goeker M."/>
        </authorList>
    </citation>
    <scope>NUCLEOTIDE SEQUENCE [LARGE SCALE GENOMIC DNA]</scope>
    <source>
        <strain evidence="14 15">DSM 103725</strain>
    </source>
</reference>
<keyword evidence="3 10" id="KW-0132">Cell division</keyword>
<dbReference type="EC" id="6.3.2.10" evidence="10"/>
<dbReference type="InterPro" id="IPR035911">
    <property type="entry name" value="MurE/MurF_N"/>
</dbReference>
<feature type="binding site" evidence="10">
    <location>
        <begin position="116"/>
        <end position="122"/>
    </location>
    <ligand>
        <name>ATP</name>
        <dbReference type="ChEBI" id="CHEBI:30616"/>
    </ligand>
</feature>
<dbReference type="AlphaFoldDB" id="A0A7X0H639"/>
<dbReference type="InterPro" id="IPR005863">
    <property type="entry name" value="UDP-N-AcMur_synth"/>
</dbReference>
<dbReference type="GO" id="GO:0071555">
    <property type="term" value="P:cell wall organization"/>
    <property type="evidence" value="ECO:0007669"/>
    <property type="project" value="UniProtKB-KW"/>
</dbReference>
<dbReference type="InterPro" id="IPR051046">
    <property type="entry name" value="MurCDEF_CellWall_CoF430Synth"/>
</dbReference>
<dbReference type="GO" id="GO:0051301">
    <property type="term" value="P:cell division"/>
    <property type="evidence" value="ECO:0007669"/>
    <property type="project" value="UniProtKB-KW"/>
</dbReference>
<dbReference type="InterPro" id="IPR036565">
    <property type="entry name" value="Mur-like_cat_sf"/>
</dbReference>
<evidence type="ECO:0000313" key="15">
    <source>
        <dbReference type="Proteomes" id="UP000541810"/>
    </source>
</evidence>
<dbReference type="Gene3D" id="3.40.1390.10">
    <property type="entry name" value="MurE/MurF, N-terminal domain"/>
    <property type="match status" value="1"/>
</dbReference>
<feature type="domain" description="Mur ligase N-terminal catalytic" evidence="11">
    <location>
        <begin position="30"/>
        <end position="99"/>
    </location>
</feature>
<dbReference type="SUPFAM" id="SSF53623">
    <property type="entry name" value="MurD-like peptide ligases, catalytic domain"/>
    <property type="match status" value="1"/>
</dbReference>
<comment type="catalytic activity">
    <reaction evidence="10">
        <text>D-alanyl-D-alanine + UDP-N-acetyl-alpha-D-muramoyl-L-alanyl-gamma-D-glutamyl-meso-2,6-diaminopimelate + ATP = UDP-N-acetyl-alpha-D-muramoyl-L-alanyl-gamma-D-glutamyl-meso-2,6-diaminopimeloyl-D-alanyl-D-alanine + ADP + phosphate + H(+)</text>
        <dbReference type="Rhea" id="RHEA:28374"/>
        <dbReference type="ChEBI" id="CHEBI:15378"/>
        <dbReference type="ChEBI" id="CHEBI:30616"/>
        <dbReference type="ChEBI" id="CHEBI:43474"/>
        <dbReference type="ChEBI" id="CHEBI:57822"/>
        <dbReference type="ChEBI" id="CHEBI:61386"/>
        <dbReference type="ChEBI" id="CHEBI:83905"/>
        <dbReference type="ChEBI" id="CHEBI:456216"/>
        <dbReference type="EC" id="6.3.2.10"/>
    </reaction>
</comment>
<evidence type="ECO:0000256" key="9">
    <source>
        <dbReference type="ARBA" id="ARBA00023316"/>
    </source>
</evidence>
<gene>
    <name evidence="10" type="primary">murF</name>
    <name evidence="14" type="ORF">HNQ40_001563</name>
</gene>
<comment type="function">
    <text evidence="10">Involved in cell wall formation. Catalyzes the final step in the synthesis of UDP-N-acetylmuramoyl-pentapeptide, the precursor of murein.</text>
</comment>
<evidence type="ECO:0000313" key="14">
    <source>
        <dbReference type="EMBL" id="MBB6429757.1"/>
    </source>
</evidence>
<dbReference type="EMBL" id="JACHGY010000001">
    <property type="protein sequence ID" value="MBB6429757.1"/>
    <property type="molecule type" value="Genomic_DNA"/>
</dbReference>
<dbReference type="SUPFAM" id="SSF53244">
    <property type="entry name" value="MurD-like peptide ligases, peptide-binding domain"/>
    <property type="match status" value="1"/>
</dbReference>
<comment type="pathway">
    <text evidence="10">Cell wall biogenesis; peptidoglycan biosynthesis.</text>
</comment>
<dbReference type="Gene3D" id="3.90.190.20">
    <property type="entry name" value="Mur ligase, C-terminal domain"/>
    <property type="match status" value="1"/>
</dbReference>
<accession>A0A7X0H639</accession>
<proteinExistence type="inferred from homology"/>
<keyword evidence="5 10" id="KW-0067">ATP-binding</keyword>
<comment type="caution">
    <text evidence="14">The sequence shown here is derived from an EMBL/GenBank/DDBJ whole genome shotgun (WGS) entry which is preliminary data.</text>
</comment>
<dbReference type="GO" id="GO:0005524">
    <property type="term" value="F:ATP binding"/>
    <property type="evidence" value="ECO:0007669"/>
    <property type="project" value="UniProtKB-UniRule"/>
</dbReference>
<dbReference type="Pfam" id="PF02875">
    <property type="entry name" value="Mur_ligase_C"/>
    <property type="match status" value="1"/>
</dbReference>
<keyword evidence="7 10" id="KW-0573">Peptidoglycan synthesis</keyword>
<evidence type="ECO:0000256" key="3">
    <source>
        <dbReference type="ARBA" id="ARBA00022618"/>
    </source>
</evidence>
<evidence type="ECO:0000256" key="8">
    <source>
        <dbReference type="ARBA" id="ARBA00023306"/>
    </source>
</evidence>
<evidence type="ECO:0000259" key="11">
    <source>
        <dbReference type="Pfam" id="PF01225"/>
    </source>
</evidence>
<evidence type="ECO:0000256" key="1">
    <source>
        <dbReference type="ARBA" id="ARBA00022490"/>
    </source>
</evidence>
<name>A0A7X0H639_9BACT</name>
<dbReference type="Pfam" id="PF08245">
    <property type="entry name" value="Mur_ligase_M"/>
    <property type="match status" value="1"/>
</dbReference>
<keyword evidence="4 10" id="KW-0547">Nucleotide-binding</keyword>
<dbReference type="UniPathway" id="UPA00219"/>
<comment type="similarity">
    <text evidence="10">Belongs to the MurCDEF family. MurF subfamily.</text>
</comment>
<evidence type="ECO:0000256" key="2">
    <source>
        <dbReference type="ARBA" id="ARBA00022598"/>
    </source>
</evidence>
<dbReference type="RefSeq" id="WP_184677320.1">
    <property type="nucleotide sequence ID" value="NZ_JACHGY010000001.1"/>
</dbReference>
<dbReference type="Gene3D" id="3.40.1190.10">
    <property type="entry name" value="Mur-like, catalytic domain"/>
    <property type="match status" value="1"/>
</dbReference>
<keyword evidence="15" id="KW-1185">Reference proteome</keyword>
<keyword evidence="2 10" id="KW-0436">Ligase</keyword>
<sequence>MSAFWSYENLERVTGGEWTIEPTDYTAQATGLSHDTRTLQPGQVYLAVKGENHDGHRFVGSALENGAACAIVSDEAAVGPGPVLLVDDTVAALQELASAYRDELAKHDCKVIAVCGSNGKTTTRQLIHHVLTRCGLHGTQSPKSFNNHLGVPLTLLAAQLDHDFIACEIGTNHPGEIASLGDIAWPDATVITSIGSEHLEFFKDIQGVAKEEAAILPFVRPHGYVTLPAEAAELIAPYYNVQEGVIMLPVRHDRDVPEDFPLLGEHNRMNAALVVALCRWLELSGDAVNDALRCAEPPAGRLRQIELGQGVTVLDDSYNANPDSMRAALEVLAESDGRKIAVLGDMLELGVAGEAAHREISAEAGVIADHLVLVGELFRGEVWSDGLPTKIADLVQPGDTLLLKGSRGMALERIIPAVEAKYPKV</sequence>
<dbReference type="HAMAP" id="MF_02019">
    <property type="entry name" value="MurF"/>
    <property type="match status" value="1"/>
</dbReference>
<dbReference type="InterPro" id="IPR000713">
    <property type="entry name" value="Mur_ligase_N"/>
</dbReference>
<evidence type="ECO:0000256" key="5">
    <source>
        <dbReference type="ARBA" id="ARBA00022840"/>
    </source>
</evidence>
<dbReference type="SUPFAM" id="SSF63418">
    <property type="entry name" value="MurE/MurF N-terminal domain"/>
    <property type="match status" value="1"/>
</dbReference>
<organism evidence="14 15">
    <name type="scientific">Algisphaera agarilytica</name>
    <dbReference type="NCBI Taxonomy" id="1385975"/>
    <lineage>
        <taxon>Bacteria</taxon>
        <taxon>Pseudomonadati</taxon>
        <taxon>Planctomycetota</taxon>
        <taxon>Phycisphaerae</taxon>
        <taxon>Phycisphaerales</taxon>
        <taxon>Phycisphaeraceae</taxon>
        <taxon>Algisphaera</taxon>
    </lineage>
</organism>
<dbReference type="InterPro" id="IPR013221">
    <property type="entry name" value="Mur_ligase_cen"/>
</dbReference>
<evidence type="ECO:0000256" key="6">
    <source>
        <dbReference type="ARBA" id="ARBA00022960"/>
    </source>
</evidence>
<keyword evidence="6 10" id="KW-0133">Cell shape</keyword>
<keyword evidence="8 10" id="KW-0131">Cell cycle</keyword>